<name>A0A6M2BW61_9GAMM</name>
<keyword evidence="2" id="KW-0732">Signal</keyword>
<dbReference type="InterPro" id="IPR024447">
    <property type="entry name" value="YXWGXW_rpt"/>
</dbReference>
<evidence type="ECO:0000256" key="1">
    <source>
        <dbReference type="SAM" id="MobiDB-lite"/>
    </source>
</evidence>
<dbReference type="EMBL" id="JAAMOW010000009">
    <property type="protein sequence ID" value="NGY06505.1"/>
    <property type="molecule type" value="Genomic_DNA"/>
</dbReference>
<protein>
    <submittedName>
        <fullName evidence="3">BcpO-related WXXGXW repeat protein</fullName>
    </submittedName>
</protein>
<sequence length="356" mass="40092">MSLRPLRLLSLLSALLLASWAAQASTSVFISVHSAPPALPVYEQPYCPGPGYVWTPGYWGWNGDDYYWVPGTWVLAPVGMLWTPGYWGWADNVYVWHGGYWGPRVGYYGGINYGHGYSGSGYAGGYWRNRVFYYNRSVNHVDSRRVTHVYSRHVTVNRINVTRVSYNGGDGGTRTRPSHDEEAYARHRHTGPTEAQRRHEQDARNDRRMNASENHGRPPPRVGEHRDRGSQPEHSASPHRDDHGNDRNVHGGEQHPPRASGSSQASHGHGGKAGHRPNEAPQHAQHRPPQAPRQPSGREGQRNGAPQQVHQPQRTQRQRSGSPRQQHMGAPQRHDHQPVPNQLPAQESGHRQNRQL</sequence>
<proteinExistence type="predicted"/>
<keyword evidence="4" id="KW-1185">Reference proteome</keyword>
<evidence type="ECO:0000313" key="4">
    <source>
        <dbReference type="Proteomes" id="UP000472676"/>
    </source>
</evidence>
<reference evidence="3 4" key="1">
    <citation type="journal article" date="2014" name="Int. J. Syst. Evol. Microbiol.">
        <title>Solimonas terrae sp. nov., isolated from soil.</title>
        <authorList>
            <person name="Kim S.J."/>
            <person name="Moon J.Y."/>
            <person name="Weon H.Y."/>
            <person name="Ahn J.H."/>
            <person name="Chen W.M."/>
            <person name="Kwon S.W."/>
        </authorList>
    </citation>
    <scope>NUCLEOTIDE SEQUENCE [LARGE SCALE GENOMIC DNA]</scope>
    <source>
        <strain evidence="3 4">KIS83-12</strain>
    </source>
</reference>
<organism evidence="3 4">
    <name type="scientific">Solimonas terrae</name>
    <dbReference type="NCBI Taxonomy" id="1396819"/>
    <lineage>
        <taxon>Bacteria</taxon>
        <taxon>Pseudomonadati</taxon>
        <taxon>Pseudomonadota</taxon>
        <taxon>Gammaproteobacteria</taxon>
        <taxon>Nevskiales</taxon>
        <taxon>Nevskiaceae</taxon>
        <taxon>Solimonas</taxon>
    </lineage>
</organism>
<feature type="compositionally biased region" description="Low complexity" evidence="1">
    <location>
        <begin position="307"/>
        <end position="319"/>
    </location>
</feature>
<dbReference type="Proteomes" id="UP000472676">
    <property type="component" value="Unassembled WGS sequence"/>
</dbReference>
<dbReference type="RefSeq" id="WP_166260177.1">
    <property type="nucleotide sequence ID" value="NZ_JAAMOW010000009.1"/>
</dbReference>
<feature type="compositionally biased region" description="Basic and acidic residues" evidence="1">
    <location>
        <begin position="195"/>
        <end position="256"/>
    </location>
</feature>
<feature type="signal peptide" evidence="2">
    <location>
        <begin position="1"/>
        <end position="24"/>
    </location>
</feature>
<feature type="region of interest" description="Disordered" evidence="1">
    <location>
        <begin position="163"/>
        <end position="356"/>
    </location>
</feature>
<dbReference type="AlphaFoldDB" id="A0A6M2BW61"/>
<accession>A0A6M2BW61</accession>
<evidence type="ECO:0000313" key="3">
    <source>
        <dbReference type="EMBL" id="NGY06505.1"/>
    </source>
</evidence>
<comment type="caution">
    <text evidence="3">The sequence shown here is derived from an EMBL/GenBank/DDBJ whole genome shotgun (WGS) entry which is preliminary data.</text>
</comment>
<gene>
    <name evidence="3" type="ORF">G7Y85_17155</name>
</gene>
<feature type="chain" id="PRO_5026802659" evidence="2">
    <location>
        <begin position="25"/>
        <end position="356"/>
    </location>
</feature>
<dbReference type="Pfam" id="PF12779">
    <property type="entry name" value="WXXGXW"/>
    <property type="match status" value="2"/>
</dbReference>
<evidence type="ECO:0000256" key="2">
    <source>
        <dbReference type="SAM" id="SignalP"/>
    </source>
</evidence>